<dbReference type="InterPro" id="IPR027417">
    <property type="entry name" value="P-loop_NTPase"/>
</dbReference>
<proteinExistence type="inferred from homology"/>
<sequence>MASVVSSLNDEREKRLRDFFSKPVRLHLLYTSSVHRADVPTLLSKFDGGAYILALFLPSGSVRGGYTTKSLNYRNEYADEHAFVFEINEDAARRFRVLDAAKAVAIGSAPGISASRDTVQFGSCLHIHSEKLRWCANFGADATYGTGWCEEKQLAVHVELHRVQELEDVLAIPWREVDWTEKTRDDLRKQLVSCELKLESLSRVKALLLGPVGSGKSSLVNSIRSTMYGRTVHLPIIGSAETAFTQKVMGAFGVLADTRHAPVRRTDVSQSVSVALTSYDIRAKKRGRPTALSLCDAMGVGEEGSKDLTLSDALAVVRGHVPEGYKFQSEAPITDATSGYRAEPSLNDRVHCVLFVLDASKVESYPDSLCSALRELRTAVSDLGVPQLILLTHVDQVCPIAKEDVKYVYSSRSLQEKMQNAAELVGLPLSFVFPVKNYISQLSVECNADILLLSVVNSVLQAVDDALEDHFPGPIMEFPSEDPVPHIEEQDRQLSRNMSQLDRRSEAQLLNLFPKPVKLGLLYKGRFHGYEYNTLLNKLGGEGKCVIIIYLASGPVRGVYLSEALSALTSDNDAFLFDVSENGATKYPVLEPSKASVVSYEANLWQFGDSIKMTRYDLRHVSFCARDCVYTSTGWPTKNSQPCEIELHRVHGKFRIVCVCILDTCYPTIGGICHGLQDTRGDDPFVSVLPDSARDDLMRDVVSFQALDKDLPRIRVLLLGPAGAGKSSFVVSARSIMYNRVVHLPIIGKAAGGFTKRLMSYEIRAEKGGCPTALSLCDAMSVGDGCSVGLCLSDALAVVKGHVPEGYKFQSEAPISDKVKGYRAAPSLKEQVHCILFVLSASEVGSYPDSLGSALRELHCEVSDLCEHLHVYREKRDVMLPYSGVPQLILLTHIDEVCHAVHEDVKYVYSSRTLQDTIEKAAELVQMPVSSVMPVKNYTSEHSVTCNVDILLLDAIRHVLNAVDDMLEDQFPAANETFKVEPLKP</sequence>
<dbReference type="PANTHER" id="PTHR14241:SF28">
    <property type="entry name" value="INTERFERON-INDUCED PROTEIN 44-LIKE"/>
    <property type="match status" value="1"/>
</dbReference>
<dbReference type="Gene3D" id="3.40.50.300">
    <property type="entry name" value="P-loop containing nucleotide triphosphate hydrolases"/>
    <property type="match status" value="2"/>
</dbReference>
<evidence type="ECO:0000313" key="4">
    <source>
        <dbReference type="Proteomes" id="UP001239994"/>
    </source>
</evidence>
<comment type="caution">
    <text evidence="3">The sequence shown here is derived from an EMBL/GenBank/DDBJ whole genome shotgun (WGS) entry which is preliminary data.</text>
</comment>
<evidence type="ECO:0000256" key="1">
    <source>
        <dbReference type="ARBA" id="ARBA00009243"/>
    </source>
</evidence>
<reference evidence="3" key="1">
    <citation type="submission" date="2023-03" db="EMBL/GenBank/DDBJ databases">
        <title>Electrophorus voltai genome.</title>
        <authorList>
            <person name="Bian C."/>
        </authorList>
    </citation>
    <scope>NUCLEOTIDE SEQUENCE</scope>
    <source>
        <strain evidence="3">CB-2022</strain>
        <tissue evidence="3">Muscle</tissue>
    </source>
</reference>
<protein>
    <recommendedName>
        <fullName evidence="2">TLDc domain-containing protein</fullName>
    </recommendedName>
</protein>
<dbReference type="Proteomes" id="UP001239994">
    <property type="component" value="Unassembled WGS sequence"/>
</dbReference>
<dbReference type="EMBL" id="JAROKS010000003">
    <property type="protein sequence ID" value="KAK1805660.1"/>
    <property type="molecule type" value="Genomic_DNA"/>
</dbReference>
<feature type="domain" description="TLDc" evidence="2">
    <location>
        <begin position="513"/>
        <end position="610"/>
    </location>
</feature>
<dbReference type="AlphaFoldDB" id="A0AAD8ZVI7"/>
<dbReference type="InterPro" id="IPR006571">
    <property type="entry name" value="TLDc_dom"/>
</dbReference>
<name>A0AAD8ZVI7_9TELE</name>
<dbReference type="SUPFAM" id="SSF52540">
    <property type="entry name" value="P-loop containing nucleoside triphosphate hydrolases"/>
    <property type="match status" value="2"/>
</dbReference>
<comment type="similarity">
    <text evidence="1">Belongs to the IFI44 family.</text>
</comment>
<evidence type="ECO:0000259" key="2">
    <source>
        <dbReference type="Pfam" id="PF07534"/>
    </source>
</evidence>
<dbReference type="GO" id="GO:0006955">
    <property type="term" value="P:immune response"/>
    <property type="evidence" value="ECO:0007669"/>
    <property type="project" value="TreeGrafter"/>
</dbReference>
<dbReference type="PANTHER" id="PTHR14241">
    <property type="entry name" value="INTERFERON-INDUCED PROTEIN 44"/>
    <property type="match status" value="1"/>
</dbReference>
<feature type="non-terminal residue" evidence="3">
    <location>
        <position position="1"/>
    </location>
</feature>
<keyword evidence="4" id="KW-1185">Reference proteome</keyword>
<dbReference type="Pfam" id="PF07534">
    <property type="entry name" value="TLD"/>
    <property type="match status" value="1"/>
</dbReference>
<evidence type="ECO:0000313" key="3">
    <source>
        <dbReference type="EMBL" id="KAK1805660.1"/>
    </source>
</evidence>
<organism evidence="3 4">
    <name type="scientific">Electrophorus voltai</name>
    <dbReference type="NCBI Taxonomy" id="2609070"/>
    <lineage>
        <taxon>Eukaryota</taxon>
        <taxon>Metazoa</taxon>
        <taxon>Chordata</taxon>
        <taxon>Craniata</taxon>
        <taxon>Vertebrata</taxon>
        <taxon>Euteleostomi</taxon>
        <taxon>Actinopterygii</taxon>
        <taxon>Neopterygii</taxon>
        <taxon>Teleostei</taxon>
        <taxon>Ostariophysi</taxon>
        <taxon>Gymnotiformes</taxon>
        <taxon>Gymnotoidei</taxon>
        <taxon>Gymnotidae</taxon>
        <taxon>Electrophorus</taxon>
    </lineage>
</organism>
<accession>A0AAD8ZVI7</accession>
<gene>
    <name evidence="3" type="ORF">P4O66_019934</name>
</gene>